<sequence length="416" mass="45258">MFNLLAIPLSVSIIILLFYAVEYLVKISKQKRVEKIKIQRLKNSSQLFRINNEAINNADAANNFQDSTQIIVKFKDGICFKKQKDIHRKNKCILVHHNKDLDFQVLRSNKKIDKLIKLYSELNEVEYVEPDYTYKTSYTPNDPFFPYQYSPQKVQAPDAWDVTTSNGNIKIAIVDTGIQLNHPELSIKLWPGYNFVDGNLVPNDGNGHGTHVAGIAAALTENGLGIAGMAPSASLIPVRALDNSGNGLLSNIANAITYSTNAGAKVINLSLGSTQSSITLENAVNYAWNQGLVVIAAAGNEASSTPTYPAAYQNVIAVASTDNNDQKSDFSNFGTWVDVAAPGSTILSTYINSYYAYLSGTSMAAPHVAGLAALLAAQGKTNLQIRTAIQSTCDVVPGTGSYWIYGRINANRAVRL</sequence>
<evidence type="ECO:0000256" key="1">
    <source>
        <dbReference type="ARBA" id="ARBA00001913"/>
    </source>
</evidence>
<evidence type="ECO:0000313" key="14">
    <source>
        <dbReference type="EMBL" id="GMG76879.1"/>
    </source>
</evidence>
<evidence type="ECO:0000256" key="9">
    <source>
        <dbReference type="PROSITE-ProRule" id="PRU01240"/>
    </source>
</evidence>
<evidence type="ECO:0000256" key="3">
    <source>
        <dbReference type="ARBA" id="ARBA00011073"/>
    </source>
</evidence>
<dbReference type="GO" id="GO:0004252">
    <property type="term" value="F:serine-type endopeptidase activity"/>
    <property type="evidence" value="ECO:0007669"/>
    <property type="project" value="UniProtKB-UniRule"/>
</dbReference>
<keyword evidence="5 9" id="KW-0645">Protease</keyword>
<dbReference type="PRINTS" id="PR00723">
    <property type="entry name" value="SUBTILISIN"/>
</dbReference>
<dbReference type="PROSITE" id="PS00137">
    <property type="entry name" value="SUBTILASE_HIS"/>
    <property type="match status" value="1"/>
</dbReference>
<dbReference type="AlphaFoldDB" id="A0AAX6BT96"/>
<evidence type="ECO:0000256" key="4">
    <source>
        <dbReference type="ARBA" id="ARBA00022525"/>
    </source>
</evidence>
<comment type="subcellular location">
    <subcellularLocation>
        <location evidence="2">Secreted</location>
    </subcellularLocation>
</comment>
<gene>
    <name evidence="14" type="ORF">ShirakiTB12_53480</name>
</gene>
<dbReference type="Pfam" id="PF22148">
    <property type="entry name" value="Fervidolysin_NPro-like"/>
    <property type="match status" value="1"/>
</dbReference>
<protein>
    <submittedName>
        <fullName evidence="14">S8 family peptidase</fullName>
    </submittedName>
</protein>
<feature type="domain" description="Peptidase S8/S53" evidence="12">
    <location>
        <begin position="168"/>
        <end position="393"/>
    </location>
</feature>
<keyword evidence="6 9" id="KW-0378">Hydrolase</keyword>
<feature type="transmembrane region" description="Helical" evidence="11">
    <location>
        <begin position="6"/>
        <end position="25"/>
    </location>
</feature>
<evidence type="ECO:0000259" key="12">
    <source>
        <dbReference type="Pfam" id="PF00082"/>
    </source>
</evidence>
<dbReference type="Gene3D" id="3.40.50.200">
    <property type="entry name" value="Peptidase S8/S53 domain"/>
    <property type="match status" value="1"/>
</dbReference>
<dbReference type="InterPro" id="IPR015500">
    <property type="entry name" value="Peptidase_S8_subtilisin-rel"/>
</dbReference>
<name>A0AAX6BT96_PRIMG</name>
<dbReference type="Pfam" id="PF00082">
    <property type="entry name" value="Peptidase_S8"/>
    <property type="match status" value="1"/>
</dbReference>
<feature type="active site" description="Charge relay system" evidence="9">
    <location>
        <position position="175"/>
    </location>
</feature>
<dbReference type="InterPro" id="IPR050131">
    <property type="entry name" value="Peptidase_S8_subtilisin-like"/>
</dbReference>
<comment type="caution">
    <text evidence="14">The sequence shown here is derived from an EMBL/GenBank/DDBJ whole genome shotgun (WGS) entry which is preliminary data.</text>
</comment>
<dbReference type="Proteomes" id="UP001165240">
    <property type="component" value="Unassembled WGS sequence"/>
</dbReference>
<comment type="similarity">
    <text evidence="3 9 10">Belongs to the peptidase S8 family.</text>
</comment>
<keyword evidence="4" id="KW-0964">Secreted</keyword>
<keyword evidence="11" id="KW-1133">Transmembrane helix</keyword>
<dbReference type="CDD" id="cd07484">
    <property type="entry name" value="Peptidases_S8_Thermitase_like"/>
    <property type="match status" value="1"/>
</dbReference>
<dbReference type="InterPro" id="IPR036852">
    <property type="entry name" value="Peptidase_S8/S53_dom_sf"/>
</dbReference>
<evidence type="ECO:0000256" key="10">
    <source>
        <dbReference type="RuleBase" id="RU003355"/>
    </source>
</evidence>
<dbReference type="PROSITE" id="PS00136">
    <property type="entry name" value="SUBTILASE_ASP"/>
    <property type="match status" value="1"/>
</dbReference>
<dbReference type="SUPFAM" id="SSF52743">
    <property type="entry name" value="Subtilisin-like"/>
    <property type="match status" value="1"/>
</dbReference>
<feature type="active site" description="Charge relay system" evidence="9">
    <location>
        <position position="208"/>
    </location>
</feature>
<dbReference type="GO" id="GO:0005576">
    <property type="term" value="C:extracellular region"/>
    <property type="evidence" value="ECO:0007669"/>
    <property type="project" value="UniProtKB-SubCell"/>
</dbReference>
<evidence type="ECO:0000259" key="13">
    <source>
        <dbReference type="Pfam" id="PF22148"/>
    </source>
</evidence>
<evidence type="ECO:0000256" key="5">
    <source>
        <dbReference type="ARBA" id="ARBA00022670"/>
    </source>
</evidence>
<dbReference type="RefSeq" id="WP_098627425.1">
    <property type="nucleotide sequence ID" value="NZ_BSYK01000003.1"/>
</dbReference>
<dbReference type="InterPro" id="IPR023828">
    <property type="entry name" value="Peptidase_S8_Ser-AS"/>
</dbReference>
<dbReference type="InterPro" id="IPR022398">
    <property type="entry name" value="Peptidase_S8_His-AS"/>
</dbReference>
<keyword evidence="8" id="KW-0106">Calcium</keyword>
<dbReference type="GO" id="GO:0006508">
    <property type="term" value="P:proteolysis"/>
    <property type="evidence" value="ECO:0007669"/>
    <property type="project" value="UniProtKB-KW"/>
</dbReference>
<feature type="active site" description="Charge relay system" evidence="9">
    <location>
        <position position="362"/>
    </location>
</feature>
<keyword evidence="7 9" id="KW-0720">Serine protease</keyword>
<dbReference type="PROSITE" id="PS51892">
    <property type="entry name" value="SUBTILASE"/>
    <property type="match status" value="1"/>
</dbReference>
<dbReference type="InterPro" id="IPR000209">
    <property type="entry name" value="Peptidase_S8/S53_dom"/>
</dbReference>
<dbReference type="InterPro" id="IPR023827">
    <property type="entry name" value="Peptidase_S8_Asp-AS"/>
</dbReference>
<evidence type="ECO:0000256" key="2">
    <source>
        <dbReference type="ARBA" id="ARBA00004613"/>
    </source>
</evidence>
<evidence type="ECO:0000256" key="6">
    <source>
        <dbReference type="ARBA" id="ARBA00022801"/>
    </source>
</evidence>
<accession>A0AAX6BT96</accession>
<dbReference type="PROSITE" id="PS00138">
    <property type="entry name" value="SUBTILASE_SER"/>
    <property type="match status" value="1"/>
</dbReference>
<reference evidence="14" key="1">
    <citation type="journal article" date="2024" name="Appl Microbiol">
        <title>Effect of kuratsuki Bacillus and Priestia on Taste of Sake.</title>
        <authorList>
            <person name="Kobayashi K."/>
            <person name="Nishida H."/>
        </authorList>
    </citation>
    <scope>NUCLEOTIDE SEQUENCE</scope>
    <source>
        <strain evidence="14">B-12</strain>
    </source>
</reference>
<comment type="cofactor">
    <cofactor evidence="1">
        <name>Ca(2+)</name>
        <dbReference type="ChEBI" id="CHEBI:29108"/>
    </cofactor>
</comment>
<proteinExistence type="inferred from homology"/>
<dbReference type="InterPro" id="IPR054399">
    <property type="entry name" value="Fervidolysin-like_N_prodom"/>
</dbReference>
<keyword evidence="11" id="KW-0812">Transmembrane</keyword>
<dbReference type="PANTHER" id="PTHR43806">
    <property type="entry name" value="PEPTIDASE S8"/>
    <property type="match status" value="1"/>
</dbReference>
<dbReference type="PANTHER" id="PTHR43806:SF11">
    <property type="entry name" value="CEREVISIN-RELATED"/>
    <property type="match status" value="1"/>
</dbReference>
<evidence type="ECO:0000256" key="11">
    <source>
        <dbReference type="SAM" id="Phobius"/>
    </source>
</evidence>
<evidence type="ECO:0000256" key="7">
    <source>
        <dbReference type="ARBA" id="ARBA00022825"/>
    </source>
</evidence>
<feature type="domain" description="Fervidolysin-like N-terminal prodomain" evidence="13">
    <location>
        <begin position="69"/>
        <end position="130"/>
    </location>
</feature>
<evidence type="ECO:0000256" key="8">
    <source>
        <dbReference type="ARBA" id="ARBA00022837"/>
    </source>
</evidence>
<keyword evidence="11" id="KW-0472">Membrane</keyword>
<evidence type="ECO:0000313" key="15">
    <source>
        <dbReference type="Proteomes" id="UP001165240"/>
    </source>
</evidence>
<dbReference type="EMBL" id="BSYK01000003">
    <property type="protein sequence ID" value="GMG76879.1"/>
    <property type="molecule type" value="Genomic_DNA"/>
</dbReference>
<dbReference type="InterPro" id="IPR034084">
    <property type="entry name" value="Thermitase-like_dom"/>
</dbReference>
<organism evidence="14 15">
    <name type="scientific">Priestia megaterium</name>
    <name type="common">Bacillus megaterium</name>
    <dbReference type="NCBI Taxonomy" id="1404"/>
    <lineage>
        <taxon>Bacteria</taxon>
        <taxon>Bacillati</taxon>
        <taxon>Bacillota</taxon>
        <taxon>Bacilli</taxon>
        <taxon>Bacillales</taxon>
        <taxon>Bacillaceae</taxon>
        <taxon>Priestia</taxon>
    </lineage>
</organism>